<dbReference type="PANTHER" id="PTHR43826:SF6">
    <property type="entry name" value="GLYCEROL-3-PHOSPHATE TRANSPORTER"/>
    <property type="match status" value="1"/>
</dbReference>
<reference evidence="8 9" key="1">
    <citation type="submission" date="2014-07" db="EMBL/GenBank/DDBJ databases">
        <authorList>
            <person name="McCorrison J."/>
            <person name="Sanka R."/>
            <person name="Torralba M."/>
            <person name="Gillis M."/>
            <person name="Haft D.H."/>
            <person name="Methe B."/>
            <person name="Sutton G."/>
            <person name="Nelson K.E."/>
        </authorList>
    </citation>
    <scope>NUCLEOTIDE SEQUENCE [LARGE SCALE GENOMIC DNA]</scope>
    <source>
        <strain evidence="8 9">DNF00058</strain>
    </source>
</reference>
<sequence>MWKFLNPPKYKEAQTGVEADSRYRSLRWQVFIGIFIGYAGFYIVRKNFSMAIPMLDGLGFGKDELGIVLSMNAIAYGFSKFIMASISDRSNARTFLPLGLILAAVAMLFMIVPVQCLGAEHKSLAIILMAALNFLVGWFNGMGWPPCGRVMTHWFSIKERGTWMSFWNCAHNVGGALVGPMAVYGAVWFGSLFYGADKDRYFLIGTYAFPAAVAGIIAIIAYCLIRDTPQSCALPSIEKWSGEASKGYSEKSEEVLSTKEIFRTVLSNKFLWYIAFANAFVYMVRYGCLDWAPAILTEKGINIKSAGWAYFAYEMAAIPGTIICGWLSDKVFKGRRALPTILFMVLVAIAIVIYWQFLDNLNVVIGCLIAIGFFIYGPVMLIGVQALDLAPKNVSGTAAGLTGFMGYVLGTALLANIVIGYVAKDWGWDITFILLLIACILSIVFMALTYHEEQYLAKNLNK</sequence>
<feature type="transmembrane region" description="Helical" evidence="6">
    <location>
        <begin position="340"/>
        <end position="357"/>
    </location>
</feature>
<keyword evidence="9" id="KW-1185">Reference proteome</keyword>
<accession>A0A096D500</accession>
<dbReference type="AlphaFoldDB" id="A0A096D500"/>
<dbReference type="InterPro" id="IPR051337">
    <property type="entry name" value="OPA_Antiporter"/>
</dbReference>
<comment type="subcellular location">
    <subcellularLocation>
        <location evidence="1">Endomembrane system</location>
        <topology evidence="1">Multi-pass membrane protein</topology>
    </subcellularLocation>
</comment>
<dbReference type="InterPro" id="IPR020846">
    <property type="entry name" value="MFS_dom"/>
</dbReference>
<dbReference type="InterPro" id="IPR021159">
    <property type="entry name" value="Sugar-P_transporter_CS"/>
</dbReference>
<feature type="transmembrane region" description="Helical" evidence="6">
    <location>
        <begin position="270"/>
        <end position="287"/>
    </location>
</feature>
<dbReference type="InterPro" id="IPR036259">
    <property type="entry name" value="MFS_trans_sf"/>
</dbReference>
<dbReference type="GO" id="GO:0035435">
    <property type="term" value="P:phosphate ion transmembrane transport"/>
    <property type="evidence" value="ECO:0007669"/>
    <property type="project" value="TreeGrafter"/>
</dbReference>
<feature type="transmembrane region" description="Helical" evidence="6">
    <location>
        <begin position="65"/>
        <end position="83"/>
    </location>
</feature>
<dbReference type="PANTHER" id="PTHR43826">
    <property type="entry name" value="GLUCOSE-6-PHOSPHATE EXCHANGER SLC37A4"/>
    <property type="match status" value="1"/>
</dbReference>
<keyword evidence="4 6" id="KW-1133">Transmembrane helix</keyword>
<dbReference type="PROSITE" id="PS50850">
    <property type="entry name" value="MFS"/>
    <property type="match status" value="1"/>
</dbReference>
<dbReference type="InterPro" id="IPR000849">
    <property type="entry name" value="Sugar_P_transporter"/>
</dbReference>
<dbReference type="RefSeq" id="WP_008450421.1">
    <property type="nucleotide sequence ID" value="NZ_JRNU01000010.1"/>
</dbReference>
<feature type="transmembrane region" description="Helical" evidence="6">
    <location>
        <begin position="95"/>
        <end position="112"/>
    </location>
</feature>
<organism evidence="8 9">
    <name type="scientific">Prevotella amnii DNF00058</name>
    <dbReference type="NCBI Taxonomy" id="1401066"/>
    <lineage>
        <taxon>Bacteria</taxon>
        <taxon>Pseudomonadati</taxon>
        <taxon>Bacteroidota</taxon>
        <taxon>Bacteroidia</taxon>
        <taxon>Bacteroidales</taxon>
        <taxon>Prevotellaceae</taxon>
        <taxon>Prevotella</taxon>
    </lineage>
</organism>
<protein>
    <submittedName>
        <fullName evidence="8">sn-glycerol-3-phosphate transporter</fullName>
    </submittedName>
</protein>
<feature type="transmembrane region" description="Helical" evidence="6">
    <location>
        <begin position="428"/>
        <end position="450"/>
    </location>
</feature>
<proteinExistence type="inferred from homology"/>
<comment type="similarity">
    <text evidence="2">Belongs to the major facilitator superfamily. Organophosphate:Pi antiporter (OPA) (TC 2.A.1.4) family.</text>
</comment>
<evidence type="ECO:0000256" key="6">
    <source>
        <dbReference type="SAM" id="Phobius"/>
    </source>
</evidence>
<evidence type="ECO:0000256" key="5">
    <source>
        <dbReference type="ARBA" id="ARBA00023136"/>
    </source>
</evidence>
<evidence type="ECO:0000259" key="7">
    <source>
        <dbReference type="PROSITE" id="PS50850"/>
    </source>
</evidence>
<evidence type="ECO:0000256" key="3">
    <source>
        <dbReference type="ARBA" id="ARBA00022692"/>
    </source>
</evidence>
<dbReference type="Pfam" id="PF07690">
    <property type="entry name" value="MFS_1"/>
    <property type="match status" value="1"/>
</dbReference>
<dbReference type="CDD" id="cd17345">
    <property type="entry name" value="MFS_GlpT"/>
    <property type="match status" value="1"/>
</dbReference>
<dbReference type="GO" id="GO:0005886">
    <property type="term" value="C:plasma membrane"/>
    <property type="evidence" value="ECO:0007669"/>
    <property type="project" value="TreeGrafter"/>
</dbReference>
<evidence type="ECO:0000256" key="1">
    <source>
        <dbReference type="ARBA" id="ARBA00004127"/>
    </source>
</evidence>
<feature type="domain" description="Major facilitator superfamily (MFS) profile" evidence="7">
    <location>
        <begin position="26"/>
        <end position="454"/>
    </location>
</feature>
<evidence type="ECO:0000313" key="9">
    <source>
        <dbReference type="Proteomes" id="UP000029614"/>
    </source>
</evidence>
<dbReference type="InterPro" id="IPR011701">
    <property type="entry name" value="MFS"/>
</dbReference>
<feature type="transmembrane region" description="Helical" evidence="6">
    <location>
        <begin position="363"/>
        <end position="387"/>
    </location>
</feature>
<name>A0A096D500_9BACT</name>
<keyword evidence="5 6" id="KW-0472">Membrane</keyword>
<dbReference type="GO" id="GO:0061513">
    <property type="term" value="F:glucose 6-phosphate:phosphate antiporter activity"/>
    <property type="evidence" value="ECO:0007669"/>
    <property type="project" value="TreeGrafter"/>
</dbReference>
<feature type="transmembrane region" description="Helical" evidence="6">
    <location>
        <begin position="124"/>
        <end position="144"/>
    </location>
</feature>
<evidence type="ECO:0000313" key="8">
    <source>
        <dbReference type="EMBL" id="KGF52609.1"/>
    </source>
</evidence>
<evidence type="ECO:0000256" key="4">
    <source>
        <dbReference type="ARBA" id="ARBA00022989"/>
    </source>
</evidence>
<dbReference type="Proteomes" id="UP000029614">
    <property type="component" value="Unassembled WGS sequence"/>
</dbReference>
<dbReference type="EMBL" id="JRNU01000010">
    <property type="protein sequence ID" value="KGF52609.1"/>
    <property type="molecule type" value="Genomic_DNA"/>
</dbReference>
<dbReference type="GO" id="GO:0012505">
    <property type="term" value="C:endomembrane system"/>
    <property type="evidence" value="ECO:0007669"/>
    <property type="project" value="UniProtKB-SubCell"/>
</dbReference>
<evidence type="ECO:0000256" key="2">
    <source>
        <dbReference type="ARBA" id="ARBA00009598"/>
    </source>
</evidence>
<dbReference type="SUPFAM" id="SSF103473">
    <property type="entry name" value="MFS general substrate transporter"/>
    <property type="match status" value="1"/>
</dbReference>
<feature type="transmembrane region" description="Helical" evidence="6">
    <location>
        <begin position="307"/>
        <end position="328"/>
    </location>
</feature>
<feature type="transmembrane region" description="Helical" evidence="6">
    <location>
        <begin position="165"/>
        <end position="189"/>
    </location>
</feature>
<gene>
    <name evidence="8" type="primary">glpT</name>
    <name evidence="8" type="ORF">HMPREF9302_03305</name>
</gene>
<dbReference type="PIRSF" id="PIRSF002808">
    <property type="entry name" value="Hexose_phosphate_transp"/>
    <property type="match status" value="1"/>
</dbReference>
<dbReference type="Gene3D" id="1.20.1250.20">
    <property type="entry name" value="MFS general substrate transporter like domains"/>
    <property type="match status" value="2"/>
</dbReference>
<feature type="transmembrane region" description="Helical" evidence="6">
    <location>
        <begin position="399"/>
        <end position="422"/>
    </location>
</feature>
<feature type="transmembrane region" description="Helical" evidence="6">
    <location>
        <begin position="28"/>
        <end position="45"/>
    </location>
</feature>
<feature type="transmembrane region" description="Helical" evidence="6">
    <location>
        <begin position="201"/>
        <end position="225"/>
    </location>
</feature>
<dbReference type="PROSITE" id="PS00942">
    <property type="entry name" value="GLPT"/>
    <property type="match status" value="1"/>
</dbReference>
<keyword evidence="3 6" id="KW-0812">Transmembrane</keyword>
<dbReference type="OrthoDB" id="9766638at2"/>
<comment type="caution">
    <text evidence="8">The sequence shown here is derived from an EMBL/GenBank/DDBJ whole genome shotgun (WGS) entry which is preliminary data.</text>
</comment>